<dbReference type="InterPro" id="IPR045865">
    <property type="entry name" value="ACT-like_dom_sf"/>
</dbReference>
<dbReference type="CDD" id="cd04888">
    <property type="entry name" value="ACT_PheB-BS"/>
    <property type="match status" value="1"/>
</dbReference>
<dbReference type="InterPro" id="IPR002912">
    <property type="entry name" value="ACT_dom"/>
</dbReference>
<dbReference type="PROSITE" id="PS51671">
    <property type="entry name" value="ACT"/>
    <property type="match status" value="1"/>
</dbReference>
<reference evidence="3 8" key="2">
    <citation type="journal article" date="2016" name="Syst. Appl. Microbiol.">
        <title>Genomic characterization of a fructophilic bee symbiont Lactobacillus kunkeei reveals its niche-specific adaptation.</title>
        <authorList>
            <person name="Maeno S."/>
            <person name="Tanizawa Y."/>
            <person name="Kanesaki Y."/>
            <person name="Kubota E."/>
            <person name="Kumar H."/>
            <person name="Dicks L."/>
            <person name="Salminen S."/>
            <person name="Nakagawa J."/>
            <person name="Arita M."/>
            <person name="Endo A."/>
        </authorList>
    </citation>
    <scope>NUCLEOTIDE SEQUENCE [LARGE SCALE GENOMIC DNA]</scope>
    <source>
        <strain evidence="3 8">FF30-6</strain>
    </source>
</reference>
<keyword evidence="7" id="KW-1185">Reference proteome</keyword>
<feature type="domain" description="ACT" evidence="2">
    <location>
        <begin position="71"/>
        <end position="146"/>
    </location>
</feature>
<dbReference type="HAMAP" id="MF_00707">
    <property type="entry name" value="UPF0735"/>
    <property type="match status" value="1"/>
</dbReference>
<evidence type="ECO:0000313" key="6">
    <source>
        <dbReference type="Proteomes" id="UP000037749"/>
    </source>
</evidence>
<dbReference type="PATRIC" id="fig|148814.11.peg.1235"/>
<accession>A0A0M9D7F3</accession>
<proteinExistence type="inferred from homology"/>
<comment type="similarity">
    <text evidence="1">Belongs to the UPF0735 family.</text>
</comment>
<dbReference type="EMBL" id="BDDX01000005">
    <property type="protein sequence ID" value="GAT90488.1"/>
    <property type="molecule type" value="Genomic_DNA"/>
</dbReference>
<gene>
    <name evidence="3" type="ORF">FF306_00586</name>
    <name evidence="4" type="ORF">RZ71_03570</name>
    <name evidence="5" type="ORF">RZ72_02470</name>
</gene>
<evidence type="ECO:0000256" key="1">
    <source>
        <dbReference type="HAMAP-Rule" id="MF_00707"/>
    </source>
</evidence>
<organism evidence="5 6">
    <name type="scientific">Apilactobacillus kunkeei</name>
    <dbReference type="NCBI Taxonomy" id="148814"/>
    <lineage>
        <taxon>Bacteria</taxon>
        <taxon>Bacillati</taxon>
        <taxon>Bacillota</taxon>
        <taxon>Bacilli</taxon>
        <taxon>Lactobacillales</taxon>
        <taxon>Lactobacillaceae</taxon>
        <taxon>Apilactobacillus</taxon>
    </lineage>
</organism>
<evidence type="ECO:0000259" key="2">
    <source>
        <dbReference type="PROSITE" id="PS51671"/>
    </source>
</evidence>
<sequence>MRTISKYYIVDDSLLPEAFGKVIEARKMIDNGEVKNVSEAVKKVGISRASYYKYKDYVYEAQQSSWQRKAVISFLLSHKSGILSKVLNSISNRDANILTINQNIPINDSASVVISLDLSQMDGTIDELIADISAIDGTNKVNLVAVE</sequence>
<dbReference type="InterPro" id="IPR008310">
    <property type="entry name" value="UPF0735_ACT_dom-cont"/>
</dbReference>
<dbReference type="PIRSF" id="PIRSF025624">
    <property type="entry name" value="ACT_PheB"/>
    <property type="match status" value="1"/>
</dbReference>
<comment type="caution">
    <text evidence="5">The sequence shown here is derived from an EMBL/GenBank/DDBJ whole genome shotgun (WGS) entry which is preliminary data.</text>
</comment>
<evidence type="ECO:0000313" key="5">
    <source>
        <dbReference type="EMBL" id="KOY78120.1"/>
    </source>
</evidence>
<protein>
    <recommendedName>
        <fullName evidence="1">UPF0735 ACT domain-containing protein FF306_00586</fullName>
    </recommendedName>
</protein>
<dbReference type="Proteomes" id="UP000037778">
    <property type="component" value="Unassembled WGS sequence"/>
</dbReference>
<dbReference type="SUPFAM" id="SSF55021">
    <property type="entry name" value="ACT-like"/>
    <property type="match status" value="1"/>
</dbReference>
<dbReference type="EMBL" id="JXCY01000007">
    <property type="protein sequence ID" value="KOY75932.1"/>
    <property type="molecule type" value="Genomic_DNA"/>
</dbReference>
<evidence type="ECO:0000313" key="4">
    <source>
        <dbReference type="EMBL" id="KOY75932.1"/>
    </source>
</evidence>
<reference evidence="6 7" key="1">
    <citation type="journal article" date="2015" name="Genome Biol. Evol.">
        <title>Functionally Structured Genomes in Lactobacillus kunkeei Colonizing the Honey Crop and Food Products of Honeybees and Stingless Bees.</title>
        <authorList>
            <person name="Tamarit D."/>
            <person name="Ellegaard K.M."/>
            <person name="Wikander J."/>
            <person name="Olofsson T."/>
            <person name="Vasquez A."/>
            <person name="Andersson S.G."/>
        </authorList>
    </citation>
    <scope>NUCLEOTIDE SEQUENCE [LARGE SCALE GENOMIC DNA]</scope>
    <source>
        <strain evidence="4 7">LAko</strain>
        <strain evidence="5 6">LAla</strain>
    </source>
</reference>
<dbReference type="Proteomes" id="UP000186588">
    <property type="component" value="Unassembled WGS sequence"/>
</dbReference>
<dbReference type="AlphaFoldDB" id="A0A0M9D7F3"/>
<evidence type="ECO:0000313" key="3">
    <source>
        <dbReference type="EMBL" id="GAT90488.1"/>
    </source>
</evidence>
<name>A0A0M9D7F3_9LACO</name>
<evidence type="ECO:0000313" key="7">
    <source>
        <dbReference type="Proteomes" id="UP000037778"/>
    </source>
</evidence>
<dbReference type="EMBL" id="JXCZ01000045">
    <property type="protein sequence ID" value="KOY78120.1"/>
    <property type="molecule type" value="Genomic_DNA"/>
</dbReference>
<dbReference type="NCBIfam" id="NF003361">
    <property type="entry name" value="PRK04435.1"/>
    <property type="match status" value="1"/>
</dbReference>
<dbReference type="Proteomes" id="UP000037749">
    <property type="component" value="Unassembled WGS sequence"/>
</dbReference>
<evidence type="ECO:0000313" key="8">
    <source>
        <dbReference type="Proteomes" id="UP000186588"/>
    </source>
</evidence>